<comment type="function">
    <text evidence="3">Required for formate dehydrogenase (FDH) activity. Acts as a sulfur carrier protein that transfers sulfur from IscS to the molybdenum cofactor prior to its insertion into FDH.</text>
</comment>
<evidence type="ECO:0000256" key="1">
    <source>
        <dbReference type="ARBA" id="ARBA00022490"/>
    </source>
</evidence>
<dbReference type="EMBL" id="DOEK01000025">
    <property type="protein sequence ID" value="HBP29566.1"/>
    <property type="molecule type" value="Genomic_DNA"/>
</dbReference>
<comment type="caution">
    <text evidence="5">The sequence shown here is derived from an EMBL/GenBank/DDBJ whole genome shotgun (WGS) entry which is preliminary data.</text>
</comment>
<dbReference type="Proteomes" id="UP000264036">
    <property type="component" value="Unassembled WGS sequence"/>
</dbReference>
<dbReference type="AlphaFoldDB" id="A0A356LF07"/>
<comment type="caution">
    <text evidence="3">Lacks conserved residue(s) required for the propagation of feature annotation.</text>
</comment>
<dbReference type="GO" id="GO:0097163">
    <property type="term" value="F:sulfur carrier activity"/>
    <property type="evidence" value="ECO:0007669"/>
    <property type="project" value="UniProtKB-UniRule"/>
</dbReference>
<evidence type="ECO:0000256" key="3">
    <source>
        <dbReference type="HAMAP-Rule" id="MF_00187"/>
    </source>
</evidence>
<dbReference type="GO" id="GO:0006777">
    <property type="term" value="P:Mo-molybdopterin cofactor biosynthetic process"/>
    <property type="evidence" value="ECO:0007669"/>
    <property type="project" value="UniProtKB-UniRule"/>
</dbReference>
<dbReference type="GO" id="GO:0016783">
    <property type="term" value="F:sulfurtransferase activity"/>
    <property type="evidence" value="ECO:0007669"/>
    <property type="project" value="InterPro"/>
</dbReference>
<feature type="active site" description="Cysteine persulfide intermediate" evidence="3">
    <location>
        <position position="137"/>
    </location>
</feature>
<evidence type="ECO:0000256" key="4">
    <source>
        <dbReference type="SAM" id="MobiDB-lite"/>
    </source>
</evidence>
<dbReference type="PANTHER" id="PTHR30592:SF1">
    <property type="entry name" value="SULFUR CARRIER PROTEIN FDHD"/>
    <property type="match status" value="1"/>
</dbReference>
<dbReference type="HAMAP" id="MF_00187">
    <property type="entry name" value="FdhD"/>
    <property type="match status" value="1"/>
</dbReference>
<dbReference type="InterPro" id="IPR003786">
    <property type="entry name" value="FdhD"/>
</dbReference>
<keyword evidence="1 3" id="KW-0963">Cytoplasm</keyword>
<name>A0A356LF07_9BURK</name>
<sequence length="326" mass="34675">MDKVVTPASTAALKGSDPTDTVALPAALTRSLRLQVNRVRDGVMHSQAESDAIAVETPVAVELNGINHAVMLATPDDLEDFAWGFCLTEGIVRSPDDIRDIEQERTDLGIILHVQISPACMQFLKERRRQMAGRTACGLCGVETLEAVRRLPPVAPPSHAGSPASPPPTPSPVQQHDLHAMPAGLTLAQLLEAMNALREQQPLHQETGATHAAAWVSADSHTPTFIREDVGRHNALDKTIGALLRDTRPTIGHGALLVSSRASFEMVQKAAMAGCPVLAAVSAPTSAAIALAEETGITLLGFTRARQATIYAHSQRFQLSNKGKAS</sequence>
<keyword evidence="5" id="KW-0808">Transferase</keyword>
<dbReference type="Pfam" id="PF02634">
    <property type="entry name" value="FdhD-NarQ"/>
    <property type="match status" value="2"/>
</dbReference>
<keyword evidence="2 3" id="KW-0501">Molybdenum cofactor biosynthesis</keyword>
<evidence type="ECO:0000313" key="5">
    <source>
        <dbReference type="EMBL" id="HBP29566.1"/>
    </source>
</evidence>
<organism evidence="5 6">
    <name type="scientific">Advenella kashmirensis</name>
    <dbReference type="NCBI Taxonomy" id="310575"/>
    <lineage>
        <taxon>Bacteria</taxon>
        <taxon>Pseudomonadati</taxon>
        <taxon>Pseudomonadota</taxon>
        <taxon>Betaproteobacteria</taxon>
        <taxon>Burkholderiales</taxon>
        <taxon>Alcaligenaceae</taxon>
    </lineage>
</organism>
<dbReference type="SUPFAM" id="SSF53927">
    <property type="entry name" value="Cytidine deaminase-like"/>
    <property type="match status" value="1"/>
</dbReference>
<dbReference type="Gene3D" id="3.40.140.10">
    <property type="entry name" value="Cytidine Deaminase, domain 2"/>
    <property type="match status" value="1"/>
</dbReference>
<evidence type="ECO:0000256" key="2">
    <source>
        <dbReference type="ARBA" id="ARBA00023150"/>
    </source>
</evidence>
<dbReference type="GO" id="GO:0005737">
    <property type="term" value="C:cytoplasm"/>
    <property type="evidence" value="ECO:0007669"/>
    <property type="project" value="UniProtKB-SubCell"/>
</dbReference>
<feature type="region of interest" description="Disordered" evidence="4">
    <location>
        <begin position="152"/>
        <end position="176"/>
    </location>
</feature>
<comment type="subcellular location">
    <subcellularLocation>
        <location evidence="3">Cytoplasm</location>
    </subcellularLocation>
</comment>
<dbReference type="Gene3D" id="3.10.20.10">
    <property type="match status" value="1"/>
</dbReference>
<dbReference type="PANTHER" id="PTHR30592">
    <property type="entry name" value="FORMATE DEHYDROGENASE"/>
    <property type="match status" value="1"/>
</dbReference>
<accession>A0A356LF07</accession>
<evidence type="ECO:0000313" key="6">
    <source>
        <dbReference type="Proteomes" id="UP000264036"/>
    </source>
</evidence>
<dbReference type="InterPro" id="IPR016193">
    <property type="entry name" value="Cytidine_deaminase-like"/>
</dbReference>
<protein>
    <recommendedName>
        <fullName evidence="3">Sulfur carrier protein FdhD</fullName>
    </recommendedName>
</protein>
<comment type="similarity">
    <text evidence="3">Belongs to the FdhD family.</text>
</comment>
<reference evidence="5 6" key="1">
    <citation type="journal article" date="2018" name="Nat. Biotechnol.">
        <title>A standardized bacterial taxonomy based on genome phylogeny substantially revises the tree of life.</title>
        <authorList>
            <person name="Parks D.H."/>
            <person name="Chuvochina M."/>
            <person name="Waite D.W."/>
            <person name="Rinke C."/>
            <person name="Skarshewski A."/>
            <person name="Chaumeil P.A."/>
            <person name="Hugenholtz P."/>
        </authorList>
    </citation>
    <scope>NUCLEOTIDE SEQUENCE [LARGE SCALE GENOMIC DNA]</scope>
    <source>
        <strain evidence="5">UBA10707</strain>
    </source>
</reference>
<proteinExistence type="inferred from homology"/>
<dbReference type="PIRSF" id="PIRSF015626">
    <property type="entry name" value="FdhD"/>
    <property type="match status" value="1"/>
</dbReference>
<gene>
    <name evidence="3" type="primary">fdhD</name>
    <name evidence="5" type="ORF">DD666_09145</name>
</gene>